<name>A0A6J6G0I5_9ZZZZ</name>
<reference evidence="4" key="1">
    <citation type="submission" date="2020-05" db="EMBL/GenBank/DDBJ databases">
        <authorList>
            <person name="Chiriac C."/>
            <person name="Salcher M."/>
            <person name="Ghai R."/>
            <person name="Kavagutti S V."/>
        </authorList>
    </citation>
    <scope>NUCLEOTIDE SEQUENCE</scope>
</reference>
<sequence>MSRLCEGRVVVVTGSGRGIGREHALSLAKHGAFVVVNDLGAGVDGKGGDTSPAQQVVNEIEAMGGKAIANGDDISSWAGAERLIQTAVETFGDLHAVVNNAGILRDRMLANMSEEEWDAVIKVHLKGTFAPSRFAAAYWRDQNKAGKPVDGRIINTSSVSGIYGNVGQTNYGAAKAGIAAFTTIASLELGRYGVTVNAVAPVALTRMTENLGPAPETEAERERRSPKWIAPIVTWLASAESAGITGRVFEASGDVLAIAEGWHRGPTSKPVEDPTKLGPIVEEMMAKARLNAGMDGRDGTWPQPQKK</sequence>
<dbReference type="NCBIfam" id="NF005861">
    <property type="entry name" value="PRK07791.1"/>
    <property type="match status" value="1"/>
</dbReference>
<dbReference type="GO" id="GO:0016491">
    <property type="term" value="F:oxidoreductase activity"/>
    <property type="evidence" value="ECO:0007669"/>
    <property type="project" value="UniProtKB-KW"/>
</dbReference>
<proteinExistence type="inferred from homology"/>
<comment type="similarity">
    <text evidence="1">Belongs to the short-chain dehydrogenases/reductases (SDR) family.</text>
</comment>
<dbReference type="EMBL" id="CAEZWU010000014">
    <property type="protein sequence ID" value="CAB4659481.1"/>
    <property type="molecule type" value="Genomic_DNA"/>
</dbReference>
<dbReference type="SMART" id="SM00822">
    <property type="entry name" value="PKS_KR"/>
    <property type="match status" value="1"/>
</dbReference>
<dbReference type="EMBL" id="CAEZUN010000012">
    <property type="protein sequence ID" value="CAB4592754.1"/>
    <property type="molecule type" value="Genomic_DNA"/>
</dbReference>
<evidence type="ECO:0000256" key="2">
    <source>
        <dbReference type="ARBA" id="ARBA00023002"/>
    </source>
</evidence>
<dbReference type="InterPro" id="IPR051687">
    <property type="entry name" value="Peroxisomal_Beta-Oxidation"/>
</dbReference>
<feature type="domain" description="Ketoreductase" evidence="3">
    <location>
        <begin position="8"/>
        <end position="205"/>
    </location>
</feature>
<evidence type="ECO:0000313" key="5">
    <source>
        <dbReference type="EMBL" id="CAB4659481.1"/>
    </source>
</evidence>
<gene>
    <name evidence="4" type="ORF">UFOPK1826_00159</name>
    <name evidence="5" type="ORF">UFOPK2292_00166</name>
</gene>
<protein>
    <submittedName>
        <fullName evidence="4">Unannotated protein</fullName>
    </submittedName>
</protein>
<dbReference type="InterPro" id="IPR020904">
    <property type="entry name" value="Sc_DH/Rdtase_CS"/>
</dbReference>
<organism evidence="4">
    <name type="scientific">freshwater metagenome</name>
    <dbReference type="NCBI Taxonomy" id="449393"/>
    <lineage>
        <taxon>unclassified sequences</taxon>
        <taxon>metagenomes</taxon>
        <taxon>ecological metagenomes</taxon>
    </lineage>
</organism>
<dbReference type="Gene3D" id="3.40.50.720">
    <property type="entry name" value="NAD(P)-binding Rossmann-like Domain"/>
    <property type="match status" value="1"/>
</dbReference>
<dbReference type="PROSITE" id="PS00061">
    <property type="entry name" value="ADH_SHORT"/>
    <property type="match status" value="1"/>
</dbReference>
<dbReference type="InterPro" id="IPR036291">
    <property type="entry name" value="NAD(P)-bd_dom_sf"/>
</dbReference>
<dbReference type="PRINTS" id="PR00080">
    <property type="entry name" value="SDRFAMILY"/>
</dbReference>
<evidence type="ECO:0000259" key="3">
    <source>
        <dbReference type="SMART" id="SM00822"/>
    </source>
</evidence>
<accession>A0A6J6G0I5</accession>
<dbReference type="PRINTS" id="PR00081">
    <property type="entry name" value="GDHRDH"/>
</dbReference>
<dbReference type="PANTHER" id="PTHR45024">
    <property type="entry name" value="DEHYDROGENASES, SHORT CHAIN"/>
    <property type="match status" value="1"/>
</dbReference>
<dbReference type="FunFam" id="3.40.50.720:FF:000446">
    <property type="entry name" value="Short chain dehydrogenase"/>
    <property type="match status" value="1"/>
</dbReference>
<dbReference type="PANTHER" id="PTHR45024:SF2">
    <property type="entry name" value="SCP2 DOMAIN-CONTAINING PROTEIN"/>
    <property type="match status" value="1"/>
</dbReference>
<dbReference type="InterPro" id="IPR057326">
    <property type="entry name" value="KR_dom"/>
</dbReference>
<keyword evidence="2" id="KW-0560">Oxidoreductase</keyword>
<evidence type="ECO:0000256" key="1">
    <source>
        <dbReference type="ARBA" id="ARBA00006484"/>
    </source>
</evidence>
<dbReference type="Pfam" id="PF00106">
    <property type="entry name" value="adh_short"/>
    <property type="match status" value="1"/>
</dbReference>
<dbReference type="InterPro" id="IPR002347">
    <property type="entry name" value="SDR_fam"/>
</dbReference>
<dbReference type="SUPFAM" id="SSF51735">
    <property type="entry name" value="NAD(P)-binding Rossmann-fold domains"/>
    <property type="match status" value="1"/>
</dbReference>
<evidence type="ECO:0000313" key="4">
    <source>
        <dbReference type="EMBL" id="CAB4592754.1"/>
    </source>
</evidence>
<dbReference type="AlphaFoldDB" id="A0A6J6G0I5"/>